<organism evidence="3 4">
    <name type="scientific">Turneriella parva (strain ATCC BAA-1111 / DSM 21527 / NCTC 11395 / H)</name>
    <name type="common">Leptospira parva</name>
    <dbReference type="NCBI Taxonomy" id="869212"/>
    <lineage>
        <taxon>Bacteria</taxon>
        <taxon>Pseudomonadati</taxon>
        <taxon>Spirochaetota</taxon>
        <taxon>Spirochaetia</taxon>
        <taxon>Leptospirales</taxon>
        <taxon>Leptospiraceae</taxon>
        <taxon>Turneriella</taxon>
    </lineage>
</organism>
<dbReference type="Pfam" id="PF20732">
    <property type="entry name" value="NamZ_C"/>
    <property type="match status" value="1"/>
</dbReference>
<feature type="domain" description="Peptidoglycan beta-N-acetylmuramidase NamZ N-terminal" evidence="1">
    <location>
        <begin position="24"/>
        <end position="226"/>
    </location>
</feature>
<evidence type="ECO:0000259" key="2">
    <source>
        <dbReference type="Pfam" id="PF20732"/>
    </source>
</evidence>
<dbReference type="InterPro" id="IPR008302">
    <property type="entry name" value="NamZ"/>
</dbReference>
<dbReference type="AlphaFoldDB" id="I4B322"/>
<dbReference type="InterPro" id="IPR048502">
    <property type="entry name" value="NamZ_N"/>
</dbReference>
<evidence type="ECO:0000313" key="3">
    <source>
        <dbReference type="EMBL" id="AFM11679.1"/>
    </source>
</evidence>
<dbReference type="RefSeq" id="WP_014802197.1">
    <property type="nucleotide sequence ID" value="NC_018020.1"/>
</dbReference>
<reference evidence="3 4" key="1">
    <citation type="submission" date="2012-06" db="EMBL/GenBank/DDBJ databases">
        <title>The complete chromosome of genome of Turneriella parva DSM 21527.</title>
        <authorList>
            <consortium name="US DOE Joint Genome Institute (JGI-PGF)"/>
            <person name="Lucas S."/>
            <person name="Han J."/>
            <person name="Lapidus A."/>
            <person name="Bruce D."/>
            <person name="Goodwin L."/>
            <person name="Pitluck S."/>
            <person name="Peters L."/>
            <person name="Kyrpides N."/>
            <person name="Mavromatis K."/>
            <person name="Ivanova N."/>
            <person name="Mikhailova N."/>
            <person name="Chertkov O."/>
            <person name="Detter J.C."/>
            <person name="Tapia R."/>
            <person name="Han C."/>
            <person name="Land M."/>
            <person name="Hauser L."/>
            <person name="Markowitz V."/>
            <person name="Cheng J.-F."/>
            <person name="Hugenholtz P."/>
            <person name="Woyke T."/>
            <person name="Wu D."/>
            <person name="Gronow S."/>
            <person name="Wellnitz S."/>
            <person name="Brambilla E."/>
            <person name="Klenk H.-P."/>
            <person name="Eisen J.A."/>
        </authorList>
    </citation>
    <scope>NUCLEOTIDE SEQUENCE [LARGE SCALE GENOMIC DNA]</scope>
    <source>
        <strain evidence="4">ATCC BAA-1111 / DSM 21527 / NCTC 11395 / H</strain>
    </source>
</reference>
<dbReference type="Gene3D" id="3.90.1150.140">
    <property type="match status" value="1"/>
</dbReference>
<dbReference type="EMBL" id="CP002959">
    <property type="protein sequence ID" value="AFM11679.1"/>
    <property type="molecule type" value="Genomic_DNA"/>
</dbReference>
<dbReference type="PIRSF" id="PIRSF016719">
    <property type="entry name" value="UCP016719"/>
    <property type="match status" value="1"/>
</dbReference>
<accession>I4B322</accession>
<dbReference type="PANTHER" id="PTHR42915:SF1">
    <property type="entry name" value="PEPTIDOGLYCAN BETA-N-ACETYLMURAMIDASE NAMZ"/>
    <property type="match status" value="1"/>
</dbReference>
<name>I4B322_TURPD</name>
<dbReference type="OrthoDB" id="9801061at2"/>
<dbReference type="Pfam" id="PF07075">
    <property type="entry name" value="NamZ_N"/>
    <property type="match status" value="1"/>
</dbReference>
<dbReference type="KEGG" id="tpx:Turpa_1030"/>
<feature type="domain" description="Peptidoglycan beta-N-acetylmuramidase NamZ C-terminal" evidence="2">
    <location>
        <begin position="230"/>
        <end position="390"/>
    </location>
</feature>
<sequence>MRTTFGIDRLLADPGKYLKGKRFALLVNQSSVAADGRYLFEALIAQGYKPEKIFAPEHGLFGTEQDQITVADEVDGFTGLKAVSLYGQTKEELKPRASDLGGLETLVVDIQDIGCRYYTYAYTMAFCIEACAALGIEVIICDRPNPLGGVVVEGGIVHKGFESFVGAYPLAVRHALTIGEVARLLNATEKWNAKLTVIELKNWNRNWLYPQTEGLWVQPSPNMPTVDTAIVYPGTCLFEATNVSEGRGTTRPFEIIGAPFIHPKEYAAALNALHLPGVYFRPLYFKPTFHKYKDEACGGVFVHVTDVAEFESFYTGLTMVKTAHDLYPKHFDWRREPYEYVADKLAIDLLSGSEKFRLNVEAGGQLEEFRQAYFAEEKEFRHHCADFFLYS</sequence>
<proteinExistence type="predicted"/>
<dbReference type="InterPro" id="IPR048503">
    <property type="entry name" value="NamZ_C"/>
</dbReference>
<dbReference type="HOGENOM" id="CLU_033227_1_0_12"/>
<gene>
    <name evidence="3" type="ordered locus">Turpa_1030</name>
</gene>
<dbReference type="Gene3D" id="3.40.50.12170">
    <property type="entry name" value="Uncharacterised protein PF07075, DUF1343"/>
    <property type="match status" value="1"/>
</dbReference>
<evidence type="ECO:0008006" key="5">
    <source>
        <dbReference type="Google" id="ProtNLM"/>
    </source>
</evidence>
<dbReference type="Proteomes" id="UP000006048">
    <property type="component" value="Chromosome"/>
</dbReference>
<keyword evidence="4" id="KW-1185">Reference proteome</keyword>
<dbReference type="GO" id="GO:0033922">
    <property type="term" value="F:peptidoglycan beta-N-acetylmuramidase activity"/>
    <property type="evidence" value="ECO:0007669"/>
    <property type="project" value="InterPro"/>
</dbReference>
<dbReference type="PATRIC" id="fig|869212.3.peg.1008"/>
<evidence type="ECO:0000259" key="1">
    <source>
        <dbReference type="Pfam" id="PF07075"/>
    </source>
</evidence>
<protein>
    <recommendedName>
        <fullName evidence="5">DUF1343 domain-containing protein</fullName>
    </recommendedName>
</protein>
<dbReference type="PANTHER" id="PTHR42915">
    <property type="entry name" value="HYPOTHETICAL 460 KDA PROTEIN IN FEUA-SIGW INTERGENIC REGION [PRECURSOR]"/>
    <property type="match status" value="1"/>
</dbReference>
<evidence type="ECO:0000313" key="4">
    <source>
        <dbReference type="Proteomes" id="UP000006048"/>
    </source>
</evidence>
<dbReference type="STRING" id="869212.Turpa_1030"/>